<sequence>MSQQRDLAATLDHVVFGVPDLESGVRSFAKALGATPAFGGRHESIGTHNAILPLRGGHYLELIAPDPSCPHPPLGVPWGLDTLEEARLITWAAATQDIDAAVERAKKAGYDPGAVIEVARDTPEGERLTWRLTISAEFAAEGLVPFLIDWGSSPHPSGTSEALCSIEGFAAEHPDPESVRAILGALGVSLDVLDVEP</sequence>
<organism evidence="2">
    <name type="scientific">marine sediment metagenome</name>
    <dbReference type="NCBI Taxonomy" id="412755"/>
    <lineage>
        <taxon>unclassified sequences</taxon>
        <taxon>metagenomes</taxon>
        <taxon>ecological metagenomes</taxon>
    </lineage>
</organism>
<feature type="domain" description="VOC" evidence="1">
    <location>
        <begin position="10"/>
        <end position="151"/>
    </location>
</feature>
<dbReference type="EMBL" id="BARS01034185">
    <property type="protein sequence ID" value="GAG19395.1"/>
    <property type="molecule type" value="Genomic_DNA"/>
</dbReference>
<dbReference type="SUPFAM" id="SSF54593">
    <property type="entry name" value="Glyoxalase/Bleomycin resistance protein/Dihydroxybiphenyl dioxygenase"/>
    <property type="match status" value="1"/>
</dbReference>
<dbReference type="Gene3D" id="3.10.180.10">
    <property type="entry name" value="2,3-Dihydroxybiphenyl 1,2-Dioxygenase, domain 1"/>
    <property type="match status" value="1"/>
</dbReference>
<dbReference type="InterPro" id="IPR025870">
    <property type="entry name" value="Glyoxalase-like_dom"/>
</dbReference>
<evidence type="ECO:0000259" key="1">
    <source>
        <dbReference type="PROSITE" id="PS51819"/>
    </source>
</evidence>
<gene>
    <name evidence="2" type="ORF">S01H1_52854</name>
</gene>
<accession>X0VMD6</accession>
<feature type="non-terminal residue" evidence="2">
    <location>
        <position position="197"/>
    </location>
</feature>
<evidence type="ECO:0000313" key="2">
    <source>
        <dbReference type="EMBL" id="GAG19395.1"/>
    </source>
</evidence>
<dbReference type="PANTHER" id="PTHR40265">
    <property type="entry name" value="BLL2707 PROTEIN"/>
    <property type="match status" value="1"/>
</dbReference>
<reference evidence="2" key="1">
    <citation type="journal article" date="2014" name="Front. Microbiol.">
        <title>High frequency of phylogenetically diverse reductive dehalogenase-homologous genes in deep subseafloor sedimentary metagenomes.</title>
        <authorList>
            <person name="Kawai M."/>
            <person name="Futagami T."/>
            <person name="Toyoda A."/>
            <person name="Takaki Y."/>
            <person name="Nishi S."/>
            <person name="Hori S."/>
            <person name="Arai W."/>
            <person name="Tsubouchi T."/>
            <person name="Morono Y."/>
            <person name="Uchiyama I."/>
            <person name="Ito T."/>
            <person name="Fujiyama A."/>
            <person name="Inagaki F."/>
            <person name="Takami H."/>
        </authorList>
    </citation>
    <scope>NUCLEOTIDE SEQUENCE</scope>
    <source>
        <strain evidence="2">Expedition CK06-06</strain>
    </source>
</reference>
<dbReference type="InterPro" id="IPR037523">
    <property type="entry name" value="VOC_core"/>
</dbReference>
<proteinExistence type="predicted"/>
<dbReference type="InterPro" id="IPR029068">
    <property type="entry name" value="Glyas_Bleomycin-R_OHBP_Dase"/>
</dbReference>
<dbReference type="PROSITE" id="PS51819">
    <property type="entry name" value="VOC"/>
    <property type="match status" value="1"/>
</dbReference>
<dbReference type="AlphaFoldDB" id="X0VMD6"/>
<name>X0VMD6_9ZZZZ</name>
<dbReference type="Pfam" id="PF13468">
    <property type="entry name" value="Glyoxalase_3"/>
    <property type="match status" value="1"/>
</dbReference>
<protein>
    <recommendedName>
        <fullName evidence="1">VOC domain-containing protein</fullName>
    </recommendedName>
</protein>
<comment type="caution">
    <text evidence="2">The sequence shown here is derived from an EMBL/GenBank/DDBJ whole genome shotgun (WGS) entry which is preliminary data.</text>
</comment>
<dbReference type="PANTHER" id="PTHR40265:SF1">
    <property type="entry name" value="GLYOXALASE-LIKE DOMAIN-CONTAINING PROTEIN"/>
    <property type="match status" value="1"/>
</dbReference>